<comment type="caution">
    <text evidence="7">The sequence shown here is derived from an EMBL/GenBank/DDBJ whole genome shotgun (WGS) entry which is preliminary data.</text>
</comment>
<dbReference type="Proteomes" id="UP000681722">
    <property type="component" value="Unassembled WGS sequence"/>
</dbReference>
<evidence type="ECO:0000313" key="10">
    <source>
        <dbReference type="Proteomes" id="UP000663829"/>
    </source>
</evidence>
<dbReference type="GO" id="GO:0016020">
    <property type="term" value="C:membrane"/>
    <property type="evidence" value="ECO:0007669"/>
    <property type="project" value="UniProtKB-SubCell"/>
</dbReference>
<evidence type="ECO:0000313" key="6">
    <source>
        <dbReference type="EMBL" id="CAF0922559.1"/>
    </source>
</evidence>
<evidence type="ECO:0000256" key="2">
    <source>
        <dbReference type="ARBA" id="ARBA00006375"/>
    </source>
</evidence>
<dbReference type="OrthoDB" id="250329at2759"/>
<dbReference type="EMBL" id="CAJOBC010009933">
    <property type="protein sequence ID" value="CAF4000129.1"/>
    <property type="molecule type" value="Genomic_DNA"/>
</dbReference>
<gene>
    <name evidence="7" type="ORF">GPM918_LOCUS25510</name>
    <name evidence="6" type="ORF">OVA965_LOCUS10703</name>
    <name evidence="9" type="ORF">SRO942_LOCUS25514</name>
    <name evidence="8" type="ORF">TMI583_LOCUS10699</name>
</gene>
<evidence type="ECO:0000256" key="5">
    <source>
        <dbReference type="SAM" id="Phobius"/>
    </source>
</evidence>
<organism evidence="7 10">
    <name type="scientific">Didymodactylos carnosus</name>
    <dbReference type="NCBI Taxonomy" id="1234261"/>
    <lineage>
        <taxon>Eukaryota</taxon>
        <taxon>Metazoa</taxon>
        <taxon>Spiralia</taxon>
        <taxon>Gnathifera</taxon>
        <taxon>Rotifera</taxon>
        <taxon>Eurotatoria</taxon>
        <taxon>Bdelloidea</taxon>
        <taxon>Philodinida</taxon>
        <taxon>Philodinidae</taxon>
        <taxon>Didymodactylos</taxon>
    </lineage>
</organism>
<dbReference type="Proteomes" id="UP000682733">
    <property type="component" value="Unassembled WGS sequence"/>
</dbReference>
<dbReference type="Proteomes" id="UP000663829">
    <property type="component" value="Unassembled WGS sequence"/>
</dbReference>
<sequence>MDSDSVSPMPGVRNVIDSVYHKSGNGLRDFYKGYLITLVINVPFSSIIWTLYWCIQHHLEIILTRKYGYITSPLSIKKI</sequence>
<accession>A0A814Z1N9</accession>
<keyword evidence="3 5" id="KW-0812">Transmembrane</keyword>
<keyword evidence="4 5" id="KW-0472">Membrane</keyword>
<evidence type="ECO:0000313" key="9">
    <source>
        <dbReference type="EMBL" id="CAF4000129.1"/>
    </source>
</evidence>
<dbReference type="Proteomes" id="UP000677228">
    <property type="component" value="Unassembled WGS sequence"/>
</dbReference>
<dbReference type="EMBL" id="CAJOBA010004002">
    <property type="protein sequence ID" value="CAF3699861.1"/>
    <property type="molecule type" value="Genomic_DNA"/>
</dbReference>
<evidence type="ECO:0000256" key="3">
    <source>
        <dbReference type="ARBA" id="ARBA00022692"/>
    </source>
</evidence>
<dbReference type="InterPro" id="IPR018108">
    <property type="entry name" value="MCP_transmembrane"/>
</dbReference>
<comment type="similarity">
    <text evidence="2">Belongs to the mitochondrial carrier (TC 2.A.29) family.</text>
</comment>
<evidence type="ECO:0000313" key="8">
    <source>
        <dbReference type="EMBL" id="CAF3699861.1"/>
    </source>
</evidence>
<evidence type="ECO:0000313" key="7">
    <source>
        <dbReference type="EMBL" id="CAF1237870.1"/>
    </source>
</evidence>
<name>A0A814Z1N9_9BILA</name>
<dbReference type="EMBL" id="CAJNOQ010009928">
    <property type="protein sequence ID" value="CAF1237870.1"/>
    <property type="molecule type" value="Genomic_DNA"/>
</dbReference>
<keyword evidence="10" id="KW-1185">Reference proteome</keyword>
<feature type="transmembrane region" description="Helical" evidence="5">
    <location>
        <begin position="34"/>
        <end position="55"/>
    </location>
</feature>
<dbReference type="InterPro" id="IPR023395">
    <property type="entry name" value="MCP_dom_sf"/>
</dbReference>
<dbReference type="SUPFAM" id="SSF103506">
    <property type="entry name" value="Mitochondrial carrier"/>
    <property type="match status" value="1"/>
</dbReference>
<dbReference type="Pfam" id="PF00153">
    <property type="entry name" value="Mito_carr"/>
    <property type="match status" value="1"/>
</dbReference>
<evidence type="ECO:0000256" key="1">
    <source>
        <dbReference type="ARBA" id="ARBA00004141"/>
    </source>
</evidence>
<comment type="subcellular location">
    <subcellularLocation>
        <location evidence="1">Membrane</location>
        <topology evidence="1">Multi-pass membrane protein</topology>
    </subcellularLocation>
</comment>
<protein>
    <submittedName>
        <fullName evidence="7">Uncharacterized protein</fullName>
    </submittedName>
</protein>
<dbReference type="EMBL" id="CAJNOK010004000">
    <property type="protein sequence ID" value="CAF0922559.1"/>
    <property type="molecule type" value="Genomic_DNA"/>
</dbReference>
<dbReference type="AlphaFoldDB" id="A0A814Z1N9"/>
<evidence type="ECO:0000256" key="4">
    <source>
        <dbReference type="ARBA" id="ARBA00023136"/>
    </source>
</evidence>
<proteinExistence type="inferred from homology"/>
<reference evidence="7" key="1">
    <citation type="submission" date="2021-02" db="EMBL/GenBank/DDBJ databases">
        <authorList>
            <person name="Nowell W R."/>
        </authorList>
    </citation>
    <scope>NUCLEOTIDE SEQUENCE</scope>
</reference>
<keyword evidence="5" id="KW-1133">Transmembrane helix</keyword>